<accession>A0ABW2IZ88</accession>
<organism evidence="2 3">
    <name type="scientific">Marinobacter aromaticivorans</name>
    <dbReference type="NCBI Taxonomy" id="1494078"/>
    <lineage>
        <taxon>Bacteria</taxon>
        <taxon>Pseudomonadati</taxon>
        <taxon>Pseudomonadota</taxon>
        <taxon>Gammaproteobacteria</taxon>
        <taxon>Pseudomonadales</taxon>
        <taxon>Marinobacteraceae</taxon>
        <taxon>Marinobacter</taxon>
    </lineage>
</organism>
<feature type="domain" description="Abortive infection protein-like C-terminal" evidence="1">
    <location>
        <begin position="192"/>
        <end position="267"/>
    </location>
</feature>
<dbReference type="Proteomes" id="UP001596506">
    <property type="component" value="Unassembled WGS sequence"/>
</dbReference>
<dbReference type="InterPro" id="IPR026001">
    <property type="entry name" value="Abi-like_C"/>
</dbReference>
<dbReference type="EMBL" id="JBHTBD010000007">
    <property type="protein sequence ID" value="MFC7296161.1"/>
    <property type="molecule type" value="Genomic_DNA"/>
</dbReference>
<dbReference type="RefSeq" id="WP_100689505.1">
    <property type="nucleotide sequence ID" value="NZ_JBHTBD010000007.1"/>
</dbReference>
<dbReference type="Pfam" id="PF14355">
    <property type="entry name" value="Abi_C"/>
    <property type="match status" value="1"/>
</dbReference>
<reference evidence="3" key="1">
    <citation type="journal article" date="2019" name="Int. J. Syst. Evol. Microbiol.">
        <title>The Global Catalogue of Microorganisms (GCM) 10K type strain sequencing project: providing services to taxonomists for standard genome sequencing and annotation.</title>
        <authorList>
            <consortium name="The Broad Institute Genomics Platform"/>
            <consortium name="The Broad Institute Genome Sequencing Center for Infectious Disease"/>
            <person name="Wu L."/>
            <person name="Ma J."/>
        </authorList>
    </citation>
    <scope>NUCLEOTIDE SEQUENCE [LARGE SCALE GENOMIC DNA]</scope>
    <source>
        <strain evidence="3">CCUG 60559</strain>
    </source>
</reference>
<protein>
    <submittedName>
        <fullName evidence="2">Abortive infection family protein</fullName>
    </submittedName>
</protein>
<sequence length="278" mass="31131">MKTQIPAPIIALIAKHMSQVKTHADLDSMFMYADAPGDPPEGSKPVKCQDWLRRTNVESSTPLAVLGKLIEEEMETPDDHHSQLFGSPPGSLSRETFQRKTKEVLERYDLVYRIGGKVQSAVGMKGATKSLSDLIKGRELISIDMEFERAIDNTNTEPREACSAACNILESLFKIMIDEEKLDKPAKQDLKNLWKPVAEYLNFDPKRIEDNDLRKILSGMHSIVDGVGALRTHASSAHGAGKQIYKLEPRHARLAIHSAHTLAMFVLESWDKRKDPGF</sequence>
<proteinExistence type="predicted"/>
<name>A0ABW2IZ88_9GAMM</name>
<keyword evidence="3" id="KW-1185">Reference proteome</keyword>
<evidence type="ECO:0000313" key="3">
    <source>
        <dbReference type="Proteomes" id="UP001596506"/>
    </source>
</evidence>
<evidence type="ECO:0000259" key="1">
    <source>
        <dbReference type="Pfam" id="PF14355"/>
    </source>
</evidence>
<comment type="caution">
    <text evidence="2">The sequence shown here is derived from an EMBL/GenBank/DDBJ whole genome shotgun (WGS) entry which is preliminary data.</text>
</comment>
<evidence type="ECO:0000313" key="2">
    <source>
        <dbReference type="EMBL" id="MFC7296161.1"/>
    </source>
</evidence>
<gene>
    <name evidence="2" type="ORF">ACFQQA_15685</name>
</gene>